<dbReference type="InterPro" id="IPR038570">
    <property type="entry name" value="HicA_sf"/>
</dbReference>
<keyword evidence="9" id="KW-1185">Reference proteome</keyword>
<dbReference type="GO" id="GO:0016787">
    <property type="term" value="F:hydrolase activity"/>
    <property type="evidence" value="ECO:0007669"/>
    <property type="project" value="UniProtKB-KW"/>
</dbReference>
<evidence type="ECO:0000313" key="8">
    <source>
        <dbReference type="EMBL" id="KIJ88232.1"/>
    </source>
</evidence>
<keyword evidence="7" id="KW-0346">Stress response</keyword>
<evidence type="ECO:0000256" key="6">
    <source>
        <dbReference type="ARBA" id="ARBA00022884"/>
    </source>
</evidence>
<gene>
    <name evidence="8" type="ORF">SB78_07140</name>
</gene>
<keyword evidence="2" id="KW-1277">Toxin-antitoxin system</keyword>
<evidence type="ECO:0000256" key="1">
    <source>
        <dbReference type="ARBA" id="ARBA00006620"/>
    </source>
</evidence>
<sequence length="81" mass="9600">MNQYIKLINKAKQNPKGLSFSEFHTLMTKCGWIKDRQKGSHQIWYSPKGDRLSIQTFGNMAKEYQVRQFLNFEKGNEDENK</sequence>
<comment type="similarity">
    <text evidence="1">Belongs to the HicA mRNA interferase family.</text>
</comment>
<evidence type="ECO:0000256" key="4">
    <source>
        <dbReference type="ARBA" id="ARBA00022759"/>
    </source>
</evidence>
<dbReference type="InterPro" id="IPR012933">
    <property type="entry name" value="HicA_mRNA_interferase"/>
</dbReference>
<dbReference type="SUPFAM" id="SSF54786">
    <property type="entry name" value="YcfA/nrd intein domain"/>
    <property type="match status" value="1"/>
</dbReference>
<dbReference type="EMBL" id="JWSW01000087">
    <property type="protein sequence ID" value="KIJ88232.1"/>
    <property type="molecule type" value="Genomic_DNA"/>
</dbReference>
<evidence type="ECO:0000256" key="2">
    <source>
        <dbReference type="ARBA" id="ARBA00022649"/>
    </source>
</evidence>
<dbReference type="Pfam" id="PF07927">
    <property type="entry name" value="HicA_toxin"/>
    <property type="match status" value="1"/>
</dbReference>
<protein>
    <recommendedName>
        <fullName evidence="10">Toxin HicA</fullName>
    </recommendedName>
</protein>
<evidence type="ECO:0000256" key="5">
    <source>
        <dbReference type="ARBA" id="ARBA00022801"/>
    </source>
</evidence>
<dbReference type="AlphaFoldDB" id="A0A0C2LXT5"/>
<accession>A0A0C2LXT5</accession>
<dbReference type="Proteomes" id="UP000031952">
    <property type="component" value="Unassembled WGS sequence"/>
</dbReference>
<reference evidence="8 9" key="1">
    <citation type="submission" date="2014-12" db="EMBL/GenBank/DDBJ databases">
        <title>Whole genome sequence of Candidatus Rickettsia asemboensis strain NMRCii isolated from cat fleas in west Kenya.</title>
        <authorList>
            <person name="Jima D."/>
            <person name="Luce-Fedrow A."/>
            <person name="Yang Y."/>
            <person name="Maina A.N."/>
            <person name="Snesrud E.C."/>
            <person name="Jarman R.G."/>
            <person name="Richards A.L."/>
            <person name="Hang J."/>
        </authorList>
    </citation>
    <scope>NUCLEOTIDE SEQUENCE [LARGE SCALE GENOMIC DNA]</scope>
    <source>
        <strain evidence="8 9">NMRCii</strain>
    </source>
</reference>
<keyword evidence="6" id="KW-0694">RNA-binding</keyword>
<comment type="caution">
    <text evidence="8">The sequence shown here is derived from an EMBL/GenBank/DDBJ whole genome shotgun (WGS) entry which is preliminary data.</text>
</comment>
<keyword evidence="4" id="KW-0255">Endonuclease</keyword>
<keyword evidence="5" id="KW-0378">Hydrolase</keyword>
<proteinExistence type="inferred from homology"/>
<evidence type="ECO:0000313" key="9">
    <source>
        <dbReference type="Proteomes" id="UP000031952"/>
    </source>
</evidence>
<evidence type="ECO:0000256" key="7">
    <source>
        <dbReference type="ARBA" id="ARBA00023016"/>
    </source>
</evidence>
<name>A0A0C2LXT5_9RICK</name>
<dbReference type="GO" id="GO:0004519">
    <property type="term" value="F:endonuclease activity"/>
    <property type="evidence" value="ECO:0007669"/>
    <property type="project" value="UniProtKB-KW"/>
</dbReference>
<organism evidence="8 9">
    <name type="scientific">Rickettsia asembonensis</name>
    <dbReference type="NCBI Taxonomy" id="1068590"/>
    <lineage>
        <taxon>Bacteria</taxon>
        <taxon>Pseudomonadati</taxon>
        <taxon>Pseudomonadota</taxon>
        <taxon>Alphaproteobacteria</taxon>
        <taxon>Rickettsiales</taxon>
        <taxon>Rickettsiaceae</taxon>
        <taxon>Rickettsieae</taxon>
        <taxon>Rickettsia</taxon>
        <taxon>spotted fever group</taxon>
    </lineage>
</organism>
<evidence type="ECO:0008006" key="10">
    <source>
        <dbReference type="Google" id="ProtNLM"/>
    </source>
</evidence>
<dbReference type="GO" id="GO:0003729">
    <property type="term" value="F:mRNA binding"/>
    <property type="evidence" value="ECO:0007669"/>
    <property type="project" value="InterPro"/>
</dbReference>
<evidence type="ECO:0000256" key="3">
    <source>
        <dbReference type="ARBA" id="ARBA00022722"/>
    </source>
</evidence>
<dbReference type="Gene3D" id="3.30.920.30">
    <property type="entry name" value="Hypothetical protein"/>
    <property type="match status" value="1"/>
</dbReference>
<keyword evidence="3" id="KW-0540">Nuclease</keyword>